<evidence type="ECO:0000313" key="2">
    <source>
        <dbReference type="EMBL" id="KAH9827601.1"/>
    </source>
</evidence>
<keyword evidence="1" id="KW-0732">Signal</keyword>
<gene>
    <name evidence="2" type="ORF">Tdes44962_MAKER00327</name>
</gene>
<keyword evidence="3" id="KW-1185">Reference proteome</keyword>
<organism evidence="2 3">
    <name type="scientific">Teratosphaeria destructans</name>
    <dbReference type="NCBI Taxonomy" id="418781"/>
    <lineage>
        <taxon>Eukaryota</taxon>
        <taxon>Fungi</taxon>
        <taxon>Dikarya</taxon>
        <taxon>Ascomycota</taxon>
        <taxon>Pezizomycotina</taxon>
        <taxon>Dothideomycetes</taxon>
        <taxon>Dothideomycetidae</taxon>
        <taxon>Mycosphaerellales</taxon>
        <taxon>Teratosphaeriaceae</taxon>
        <taxon>Teratosphaeria</taxon>
    </lineage>
</organism>
<evidence type="ECO:0000313" key="3">
    <source>
        <dbReference type="Proteomes" id="UP001138500"/>
    </source>
</evidence>
<dbReference type="AlphaFoldDB" id="A0A9W7W2E8"/>
<proteinExistence type="predicted"/>
<feature type="signal peptide" evidence="1">
    <location>
        <begin position="1"/>
        <end position="21"/>
    </location>
</feature>
<dbReference type="OrthoDB" id="10451948at2759"/>
<name>A0A9W7W2E8_9PEZI</name>
<sequence length="147" mass="15531">MKALTALLTTTTLLLLSTVRAHPTPTSPPHAKRTVAPGHEYCQSFQHNSFTGLKFGLELGAPFHDGEKCTLVGPGDHPRELDLSRAVRQPGETYVEFDLAGREGWIPGRVNEVVRAIYGGVIEGGIACVDPYGEGSGGRGGGGRHAG</sequence>
<dbReference type="Proteomes" id="UP001138500">
    <property type="component" value="Unassembled WGS sequence"/>
</dbReference>
<accession>A0A9W7W2E8</accession>
<dbReference type="EMBL" id="RIBY02001867">
    <property type="protein sequence ID" value="KAH9827601.1"/>
    <property type="molecule type" value="Genomic_DNA"/>
</dbReference>
<protein>
    <submittedName>
        <fullName evidence="2">Uncharacterized protein</fullName>
    </submittedName>
</protein>
<evidence type="ECO:0000256" key="1">
    <source>
        <dbReference type="SAM" id="SignalP"/>
    </source>
</evidence>
<feature type="chain" id="PRO_5040935372" evidence="1">
    <location>
        <begin position="22"/>
        <end position="147"/>
    </location>
</feature>
<comment type="caution">
    <text evidence="2">The sequence shown here is derived from an EMBL/GenBank/DDBJ whole genome shotgun (WGS) entry which is preliminary data.</text>
</comment>
<reference evidence="2 3" key="2">
    <citation type="journal article" date="2021" name="Curr. Genet.">
        <title>Genetic response to nitrogen starvation in the aggressive Eucalyptus foliar pathogen Teratosphaeria destructans.</title>
        <authorList>
            <person name="Havenga M."/>
            <person name="Wingfield B.D."/>
            <person name="Wingfield M.J."/>
            <person name="Dreyer L.L."/>
            <person name="Roets F."/>
            <person name="Aylward J."/>
        </authorList>
    </citation>
    <scope>NUCLEOTIDE SEQUENCE [LARGE SCALE GENOMIC DNA]</scope>
    <source>
        <strain evidence="2">CMW44962</strain>
    </source>
</reference>
<reference evidence="2 3" key="1">
    <citation type="journal article" date="2018" name="IMA Fungus">
        <title>IMA Genome-F 10: Nine draft genome sequences of Claviceps purpurea s.lat., including C. arundinis, C. humidiphila, and C. cf. spartinae, pseudomolecules for the pitch canker pathogen Fusarium circinatum, draft genome of Davidsoniella eucalypti, Grosmannia galeiformis, Quambalaria eucalypti, and Teratosphaeria destructans.</title>
        <authorList>
            <person name="Wingfield B.D."/>
            <person name="Liu M."/>
            <person name="Nguyen H.D."/>
            <person name="Lane F.A."/>
            <person name="Morgan S.W."/>
            <person name="De Vos L."/>
            <person name="Wilken P.M."/>
            <person name="Duong T.A."/>
            <person name="Aylward J."/>
            <person name="Coetzee M.P."/>
            <person name="Dadej K."/>
            <person name="De Beer Z.W."/>
            <person name="Findlay W."/>
            <person name="Havenga M."/>
            <person name="Kolarik M."/>
            <person name="Menzies J.G."/>
            <person name="Naidoo K."/>
            <person name="Pochopski O."/>
            <person name="Shoukouhi P."/>
            <person name="Santana Q.C."/>
            <person name="Seifert K.A."/>
            <person name="Soal N."/>
            <person name="Steenkamp E.T."/>
            <person name="Tatham C.T."/>
            <person name="van der Nest M.A."/>
            <person name="Wingfield M.J."/>
        </authorList>
    </citation>
    <scope>NUCLEOTIDE SEQUENCE [LARGE SCALE GENOMIC DNA]</scope>
    <source>
        <strain evidence="2">CMW44962</strain>
    </source>
</reference>